<dbReference type="AlphaFoldDB" id="A0A556QPA9"/>
<dbReference type="CDD" id="cd07560">
    <property type="entry name" value="Peptidase_S41_CPP"/>
    <property type="match status" value="1"/>
</dbReference>
<reference evidence="9 10" key="1">
    <citation type="submission" date="2019-07" db="EMBL/GenBank/DDBJ databases">
        <title>Description of 53C-WASEF.</title>
        <authorList>
            <person name="Pitt A."/>
            <person name="Hahn M.W."/>
        </authorList>
    </citation>
    <scope>NUCLEOTIDE SEQUENCE [LARGE SCALE GENOMIC DNA]</scope>
    <source>
        <strain evidence="9 10">53C-WASEF</strain>
    </source>
</reference>
<dbReference type="GO" id="GO:0030288">
    <property type="term" value="C:outer membrane-bounded periplasmic space"/>
    <property type="evidence" value="ECO:0007669"/>
    <property type="project" value="TreeGrafter"/>
</dbReference>
<dbReference type="SMART" id="SM00245">
    <property type="entry name" value="TSPc"/>
    <property type="match status" value="1"/>
</dbReference>
<proteinExistence type="inferred from homology"/>
<dbReference type="SMART" id="SM00228">
    <property type="entry name" value="PDZ"/>
    <property type="match status" value="1"/>
</dbReference>
<name>A0A556QPA9_9BACT</name>
<evidence type="ECO:0000256" key="1">
    <source>
        <dbReference type="ARBA" id="ARBA00009179"/>
    </source>
</evidence>
<sequence>MHPLTRSVRSLFAVAALSVFAACGHAQQPAGTFVASPTLDIEARTLIRLLEEVHYNRDAVSSSSYAEVIPDYMAALDGQHLFFLDSDKQSFIERNKPDSLYWTITSMGKIDPAYSIFTVYQKRVTDRVAWIQEALKKDFDFKTNDTYVIDRAKAVWPNTAADADTLWEQRLRFELIKELLNKKPIDEAKKVVSKRYDRLLKNMSDIESSDVSEMFLGSITRLYDPHSTYFSADTYEDFGIQMRLQLVGIGALLGLEEDQCVIKDIIPGGPADLDKQLKANDKIVAVAQDGAEPVEIIGMKLRKIVDMIRGNKGTRVRLIIEPSEGGGSATRKEVVLIRNVVNLDSSRAHAAIFEVPDAEGNISPIGVISLPTFYGPDISSDGKAQNSATKDIEELIVRLNAAKIKGLVLDLRRNGGGLLSEAISLTGLFIKDGPVVQVRSYSGEIKVDDDRDSAVTYDGPLSVLVDRFSASASEIVAGALQNYGRAVIVGDSSTHGKGTVQTVLELRNLVPQLARDGIKSGATKLTVQKFYLPNGASTQLKGVVPDIILPSIDDYLPIGESDLPHALAWDSIPSSRFDGRPLTASMLSPLAAASAERQKKLPEFSYLRRNIDWFKTRQEQKAVSLNFDARKQQKESDLAFKKTMKTERKQLAAGDYKFNEVMLAPPAPPRPKLDKKDDDNPLDEDDADLSTDENLRYPSVDIPLREALRVVIDLLKAPATNTAVGDPKAHAKVAVVATP</sequence>
<dbReference type="Proteomes" id="UP000315648">
    <property type="component" value="Unassembled WGS sequence"/>
</dbReference>
<dbReference type="NCBIfam" id="TIGR00225">
    <property type="entry name" value="prc"/>
    <property type="match status" value="1"/>
</dbReference>
<dbReference type="GO" id="GO:0004175">
    <property type="term" value="F:endopeptidase activity"/>
    <property type="evidence" value="ECO:0007669"/>
    <property type="project" value="TreeGrafter"/>
</dbReference>
<dbReference type="PROSITE" id="PS50106">
    <property type="entry name" value="PDZ"/>
    <property type="match status" value="1"/>
</dbReference>
<dbReference type="FunFam" id="3.90.226.10:FF:000090">
    <property type="entry name" value="Tail-specific protease"/>
    <property type="match status" value="1"/>
</dbReference>
<dbReference type="Gene3D" id="3.90.226.10">
    <property type="entry name" value="2-enoyl-CoA Hydratase, Chain A, domain 1"/>
    <property type="match status" value="1"/>
</dbReference>
<dbReference type="Pfam" id="PF11818">
    <property type="entry name" value="DUF3340"/>
    <property type="match status" value="1"/>
</dbReference>
<evidence type="ECO:0000256" key="6">
    <source>
        <dbReference type="SAM" id="MobiDB-lite"/>
    </source>
</evidence>
<keyword evidence="10" id="KW-1185">Reference proteome</keyword>
<dbReference type="PANTHER" id="PTHR32060">
    <property type="entry name" value="TAIL-SPECIFIC PROTEASE"/>
    <property type="match status" value="1"/>
</dbReference>
<dbReference type="InterPro" id="IPR005151">
    <property type="entry name" value="Tail-specific_protease"/>
</dbReference>
<gene>
    <name evidence="9" type="ORF">FPL22_03995</name>
</gene>
<dbReference type="InterPro" id="IPR036034">
    <property type="entry name" value="PDZ_sf"/>
</dbReference>
<dbReference type="OrthoDB" id="9812068at2"/>
<keyword evidence="2 5" id="KW-0645">Protease</keyword>
<dbReference type="InterPro" id="IPR040573">
    <property type="entry name" value="TSP_N"/>
</dbReference>
<evidence type="ECO:0000313" key="10">
    <source>
        <dbReference type="Proteomes" id="UP000315648"/>
    </source>
</evidence>
<dbReference type="EMBL" id="VMBG01000001">
    <property type="protein sequence ID" value="TSJ78471.1"/>
    <property type="molecule type" value="Genomic_DNA"/>
</dbReference>
<dbReference type="PANTHER" id="PTHR32060:SF22">
    <property type="entry name" value="CARBOXYL-TERMINAL-PROCESSING PEPTIDASE 3, CHLOROPLASTIC"/>
    <property type="match status" value="1"/>
</dbReference>
<dbReference type="InterPro" id="IPR004447">
    <property type="entry name" value="Peptidase_S41A"/>
</dbReference>
<accession>A0A556QPA9</accession>
<dbReference type="GO" id="GO:0007165">
    <property type="term" value="P:signal transduction"/>
    <property type="evidence" value="ECO:0007669"/>
    <property type="project" value="TreeGrafter"/>
</dbReference>
<dbReference type="Pfam" id="PF17804">
    <property type="entry name" value="TSP_NTD"/>
    <property type="match status" value="1"/>
</dbReference>
<comment type="caution">
    <text evidence="9">The sequence shown here is derived from an EMBL/GenBank/DDBJ whole genome shotgun (WGS) entry which is preliminary data.</text>
</comment>
<feature type="region of interest" description="Disordered" evidence="6">
    <location>
        <begin position="661"/>
        <end position="694"/>
    </location>
</feature>
<dbReference type="InterPro" id="IPR020992">
    <property type="entry name" value="Tail_Prtase_C"/>
</dbReference>
<dbReference type="PROSITE" id="PS51257">
    <property type="entry name" value="PROKAR_LIPOPROTEIN"/>
    <property type="match status" value="1"/>
</dbReference>
<keyword evidence="4 5" id="KW-0720">Serine protease</keyword>
<keyword evidence="7" id="KW-0732">Signal</keyword>
<evidence type="ECO:0000259" key="8">
    <source>
        <dbReference type="PROSITE" id="PS50106"/>
    </source>
</evidence>
<evidence type="ECO:0000313" key="9">
    <source>
        <dbReference type="EMBL" id="TSJ78471.1"/>
    </source>
</evidence>
<dbReference type="Gene3D" id="2.30.42.10">
    <property type="match status" value="1"/>
</dbReference>
<feature type="signal peptide" evidence="7">
    <location>
        <begin position="1"/>
        <end position="21"/>
    </location>
</feature>
<feature type="compositionally biased region" description="Acidic residues" evidence="6">
    <location>
        <begin position="680"/>
        <end position="691"/>
    </location>
</feature>
<organism evidence="9 10">
    <name type="scientific">Rariglobus hedericola</name>
    <dbReference type="NCBI Taxonomy" id="2597822"/>
    <lineage>
        <taxon>Bacteria</taxon>
        <taxon>Pseudomonadati</taxon>
        <taxon>Verrucomicrobiota</taxon>
        <taxon>Opitutia</taxon>
        <taxon>Opitutales</taxon>
        <taxon>Opitutaceae</taxon>
        <taxon>Rariglobus</taxon>
    </lineage>
</organism>
<evidence type="ECO:0000256" key="7">
    <source>
        <dbReference type="SAM" id="SignalP"/>
    </source>
</evidence>
<dbReference type="InterPro" id="IPR001478">
    <property type="entry name" value="PDZ"/>
</dbReference>
<dbReference type="Pfam" id="PF03572">
    <property type="entry name" value="Peptidase_S41"/>
    <property type="match status" value="1"/>
</dbReference>
<evidence type="ECO:0000256" key="2">
    <source>
        <dbReference type="ARBA" id="ARBA00022670"/>
    </source>
</evidence>
<evidence type="ECO:0000256" key="5">
    <source>
        <dbReference type="RuleBase" id="RU004404"/>
    </source>
</evidence>
<protein>
    <submittedName>
        <fullName evidence="9">Tail-specific protease</fullName>
    </submittedName>
</protein>
<dbReference type="GO" id="GO:0006508">
    <property type="term" value="P:proteolysis"/>
    <property type="evidence" value="ECO:0007669"/>
    <property type="project" value="UniProtKB-KW"/>
</dbReference>
<keyword evidence="3 5" id="KW-0378">Hydrolase</keyword>
<dbReference type="GO" id="GO:0008236">
    <property type="term" value="F:serine-type peptidase activity"/>
    <property type="evidence" value="ECO:0007669"/>
    <property type="project" value="UniProtKB-KW"/>
</dbReference>
<dbReference type="SUPFAM" id="SSF52096">
    <property type="entry name" value="ClpP/crotonase"/>
    <property type="match status" value="1"/>
</dbReference>
<evidence type="ECO:0000256" key="4">
    <source>
        <dbReference type="ARBA" id="ARBA00022825"/>
    </source>
</evidence>
<comment type="similarity">
    <text evidence="1 5">Belongs to the peptidase S41A family.</text>
</comment>
<dbReference type="Pfam" id="PF00595">
    <property type="entry name" value="PDZ"/>
    <property type="match status" value="1"/>
</dbReference>
<evidence type="ECO:0000256" key="3">
    <source>
        <dbReference type="ARBA" id="ARBA00022801"/>
    </source>
</evidence>
<feature type="chain" id="PRO_5021879185" evidence="7">
    <location>
        <begin position="22"/>
        <end position="739"/>
    </location>
</feature>
<feature type="domain" description="PDZ" evidence="8">
    <location>
        <begin position="241"/>
        <end position="309"/>
    </location>
</feature>
<dbReference type="SUPFAM" id="SSF50156">
    <property type="entry name" value="PDZ domain-like"/>
    <property type="match status" value="1"/>
</dbReference>
<dbReference type="InterPro" id="IPR029045">
    <property type="entry name" value="ClpP/crotonase-like_dom_sf"/>
</dbReference>
<dbReference type="RefSeq" id="WP_144228812.1">
    <property type="nucleotide sequence ID" value="NZ_CBCRVV010000024.1"/>
</dbReference>